<dbReference type="AlphaFoldDB" id="A0A151NUW1"/>
<comment type="caution">
    <text evidence="3">The sequence shown here is derived from an EMBL/GenBank/DDBJ whole genome shotgun (WGS) entry which is preliminary data.</text>
</comment>
<dbReference type="eggNOG" id="ENOG502RF13">
    <property type="taxonomic scope" value="Eukaryota"/>
</dbReference>
<dbReference type="Proteomes" id="UP000050525">
    <property type="component" value="Unassembled WGS sequence"/>
</dbReference>
<dbReference type="PANTHER" id="PTHR48018">
    <property type="entry name" value="OLFACTORY RECEPTOR"/>
    <property type="match status" value="1"/>
</dbReference>
<evidence type="ECO:0000256" key="1">
    <source>
        <dbReference type="ARBA" id="ARBA00002936"/>
    </source>
</evidence>
<name>A0A151NUW1_ALLMI</name>
<reference evidence="3 4" key="1">
    <citation type="journal article" date="2012" name="Genome Biol.">
        <title>Sequencing three crocodilian genomes to illuminate the evolution of archosaurs and amniotes.</title>
        <authorList>
            <person name="St John J.A."/>
            <person name="Braun E.L."/>
            <person name="Isberg S.R."/>
            <person name="Miles L.G."/>
            <person name="Chong A.Y."/>
            <person name="Gongora J."/>
            <person name="Dalzell P."/>
            <person name="Moran C."/>
            <person name="Bed'hom B."/>
            <person name="Abzhanov A."/>
            <person name="Burgess S.C."/>
            <person name="Cooksey A.M."/>
            <person name="Castoe T.A."/>
            <person name="Crawford N.G."/>
            <person name="Densmore L.D."/>
            <person name="Drew J.C."/>
            <person name="Edwards S.V."/>
            <person name="Faircloth B.C."/>
            <person name="Fujita M.K."/>
            <person name="Greenwold M.J."/>
            <person name="Hoffmann F.G."/>
            <person name="Howard J.M."/>
            <person name="Iguchi T."/>
            <person name="Janes D.E."/>
            <person name="Khan S.Y."/>
            <person name="Kohno S."/>
            <person name="de Koning A.J."/>
            <person name="Lance S.L."/>
            <person name="McCarthy F.M."/>
            <person name="McCormack J.E."/>
            <person name="Merchant M.E."/>
            <person name="Peterson D.G."/>
            <person name="Pollock D.D."/>
            <person name="Pourmand N."/>
            <person name="Raney B.J."/>
            <person name="Roessler K.A."/>
            <person name="Sanford J.R."/>
            <person name="Sawyer R.H."/>
            <person name="Schmidt C.J."/>
            <person name="Triplett E.W."/>
            <person name="Tuberville T.D."/>
            <person name="Venegas-Anaya M."/>
            <person name="Howard J.T."/>
            <person name="Jarvis E.D."/>
            <person name="Guillette L.J.Jr."/>
            <person name="Glenn T.C."/>
            <person name="Green R.E."/>
            <person name="Ray D.A."/>
        </authorList>
    </citation>
    <scope>NUCLEOTIDE SEQUENCE [LARGE SCALE GENOMIC DNA]</scope>
    <source>
        <strain evidence="3">KSC_2009_1</strain>
    </source>
</reference>
<sequence length="69" mass="7484">MVAAGLEDMTTGNSTELVGFILMGLSNDPELQIPLFVVFLVIYTITLIGNLAENFPELKLHNQTTVTAC</sequence>
<evidence type="ECO:0000313" key="3">
    <source>
        <dbReference type="EMBL" id="KYO40702.1"/>
    </source>
</evidence>
<proteinExistence type="predicted"/>
<dbReference type="SUPFAM" id="SSF81321">
    <property type="entry name" value="Family A G protein-coupled receptor-like"/>
    <property type="match status" value="1"/>
</dbReference>
<dbReference type="EMBL" id="AKHW03001868">
    <property type="protein sequence ID" value="KYO40702.1"/>
    <property type="molecule type" value="Genomic_DNA"/>
</dbReference>
<gene>
    <name evidence="3" type="ORF">Y1Q_0012206</name>
</gene>
<keyword evidence="2" id="KW-0472">Membrane</keyword>
<evidence type="ECO:0000313" key="4">
    <source>
        <dbReference type="Proteomes" id="UP000050525"/>
    </source>
</evidence>
<protein>
    <submittedName>
        <fullName evidence="3">Uncharacterized protein</fullName>
    </submittedName>
</protein>
<accession>A0A151NUW1</accession>
<organism evidence="3 4">
    <name type="scientific">Alligator mississippiensis</name>
    <name type="common">American alligator</name>
    <dbReference type="NCBI Taxonomy" id="8496"/>
    <lineage>
        <taxon>Eukaryota</taxon>
        <taxon>Metazoa</taxon>
        <taxon>Chordata</taxon>
        <taxon>Craniata</taxon>
        <taxon>Vertebrata</taxon>
        <taxon>Euteleostomi</taxon>
        <taxon>Archelosauria</taxon>
        <taxon>Archosauria</taxon>
        <taxon>Crocodylia</taxon>
        <taxon>Alligatoridae</taxon>
        <taxon>Alligatorinae</taxon>
        <taxon>Alligator</taxon>
    </lineage>
</organism>
<keyword evidence="4" id="KW-1185">Reference proteome</keyword>
<keyword evidence="2" id="KW-0812">Transmembrane</keyword>
<comment type="function">
    <text evidence="1">Odorant receptor.</text>
</comment>
<feature type="transmembrane region" description="Helical" evidence="2">
    <location>
        <begin position="33"/>
        <end position="52"/>
    </location>
</feature>
<evidence type="ECO:0000256" key="2">
    <source>
        <dbReference type="SAM" id="Phobius"/>
    </source>
</evidence>
<keyword evidence="2" id="KW-1133">Transmembrane helix</keyword>